<dbReference type="Gene3D" id="1.10.10.10">
    <property type="entry name" value="Winged helix-like DNA-binding domain superfamily/Winged helix DNA-binding domain"/>
    <property type="match status" value="1"/>
</dbReference>
<keyword evidence="6" id="KW-1185">Reference proteome</keyword>
<dbReference type="PROSITE" id="PS51755">
    <property type="entry name" value="OMPR_PHOB"/>
    <property type="match status" value="1"/>
</dbReference>
<dbReference type="Pfam" id="PF00486">
    <property type="entry name" value="Trans_reg_C"/>
    <property type="match status" value="1"/>
</dbReference>
<keyword evidence="1 2" id="KW-0238">DNA-binding</keyword>
<evidence type="ECO:0000259" key="4">
    <source>
        <dbReference type="PROSITE" id="PS51755"/>
    </source>
</evidence>
<gene>
    <name evidence="5" type="ORF">ACFSC0_18920</name>
</gene>
<name>A0ABW4N9U8_9CAUL</name>
<sequence length="185" mass="19742">MDAAFAEDDRRPIAILNAGGPNPPEPSAASVAALPDGALHFRTFTLLPGARVLLRDGEPVEIGSRAFDLLHILLRSRGALVERADIIRHVWPTTVVEESNVRFQVACLRKALGPDRDLLKTVPGRGYLLAAEPGAEAAPPGPSGSARAQSYDARGDELCGEELRTLLRQVLEELRRLTGGASPGV</sequence>
<organism evidence="5 6">
    <name type="scientific">Phenylobacterium terrae</name>
    <dbReference type="NCBI Taxonomy" id="2665495"/>
    <lineage>
        <taxon>Bacteria</taxon>
        <taxon>Pseudomonadati</taxon>
        <taxon>Pseudomonadota</taxon>
        <taxon>Alphaproteobacteria</taxon>
        <taxon>Caulobacterales</taxon>
        <taxon>Caulobacteraceae</taxon>
        <taxon>Phenylobacterium</taxon>
    </lineage>
</organism>
<dbReference type="EMBL" id="JBHUEY010000006">
    <property type="protein sequence ID" value="MFD1785480.1"/>
    <property type="molecule type" value="Genomic_DNA"/>
</dbReference>
<feature type="compositionally biased region" description="Low complexity" evidence="3">
    <location>
        <begin position="132"/>
        <end position="146"/>
    </location>
</feature>
<dbReference type="InterPro" id="IPR036388">
    <property type="entry name" value="WH-like_DNA-bd_sf"/>
</dbReference>
<dbReference type="Proteomes" id="UP001597237">
    <property type="component" value="Unassembled WGS sequence"/>
</dbReference>
<evidence type="ECO:0000256" key="1">
    <source>
        <dbReference type="ARBA" id="ARBA00023125"/>
    </source>
</evidence>
<comment type="caution">
    <text evidence="5">The sequence shown here is derived from an EMBL/GenBank/DDBJ whole genome shotgun (WGS) entry which is preliminary data.</text>
</comment>
<reference evidence="6" key="1">
    <citation type="journal article" date="2019" name="Int. J. Syst. Evol. Microbiol.">
        <title>The Global Catalogue of Microorganisms (GCM) 10K type strain sequencing project: providing services to taxonomists for standard genome sequencing and annotation.</title>
        <authorList>
            <consortium name="The Broad Institute Genomics Platform"/>
            <consortium name="The Broad Institute Genome Sequencing Center for Infectious Disease"/>
            <person name="Wu L."/>
            <person name="Ma J."/>
        </authorList>
    </citation>
    <scope>NUCLEOTIDE SEQUENCE [LARGE SCALE GENOMIC DNA]</scope>
    <source>
        <strain evidence="6">DFY28</strain>
    </source>
</reference>
<feature type="domain" description="OmpR/PhoB-type" evidence="4">
    <location>
        <begin position="36"/>
        <end position="131"/>
    </location>
</feature>
<proteinExistence type="predicted"/>
<evidence type="ECO:0000313" key="6">
    <source>
        <dbReference type="Proteomes" id="UP001597237"/>
    </source>
</evidence>
<feature type="region of interest" description="Disordered" evidence="3">
    <location>
        <begin position="132"/>
        <end position="152"/>
    </location>
</feature>
<dbReference type="SUPFAM" id="SSF46894">
    <property type="entry name" value="C-terminal effector domain of the bipartite response regulators"/>
    <property type="match status" value="1"/>
</dbReference>
<accession>A0ABW4N9U8</accession>
<evidence type="ECO:0000256" key="2">
    <source>
        <dbReference type="PROSITE-ProRule" id="PRU01091"/>
    </source>
</evidence>
<evidence type="ECO:0000256" key="3">
    <source>
        <dbReference type="SAM" id="MobiDB-lite"/>
    </source>
</evidence>
<dbReference type="InterPro" id="IPR001867">
    <property type="entry name" value="OmpR/PhoB-type_DNA-bd"/>
</dbReference>
<protein>
    <submittedName>
        <fullName evidence="5">Transcriptional regulator</fullName>
    </submittedName>
</protein>
<dbReference type="InterPro" id="IPR016032">
    <property type="entry name" value="Sig_transdc_resp-reg_C-effctor"/>
</dbReference>
<feature type="DNA-binding region" description="OmpR/PhoB-type" evidence="2">
    <location>
        <begin position="36"/>
        <end position="131"/>
    </location>
</feature>
<evidence type="ECO:0000313" key="5">
    <source>
        <dbReference type="EMBL" id="MFD1785480.1"/>
    </source>
</evidence>
<dbReference type="SMART" id="SM00862">
    <property type="entry name" value="Trans_reg_C"/>
    <property type="match status" value="1"/>
</dbReference>
<dbReference type="RefSeq" id="WP_377281541.1">
    <property type="nucleotide sequence ID" value="NZ_JBHRSI010000004.1"/>
</dbReference>
<dbReference type="CDD" id="cd00383">
    <property type="entry name" value="trans_reg_C"/>
    <property type="match status" value="1"/>
</dbReference>